<evidence type="ECO:0000313" key="2">
    <source>
        <dbReference type="Proteomes" id="UP001162060"/>
    </source>
</evidence>
<dbReference type="EMBL" id="CAKLBY020000226">
    <property type="protein sequence ID" value="CAK7937032.1"/>
    <property type="molecule type" value="Genomic_DNA"/>
</dbReference>
<sequence>MVSLFQPDTFYPVRSKESTWFIMMTLQTPDGTCLVAGEDGDILVSSRSINECKWQTVLGATGEICLRSVHGKFLCVEENGKILADRPINSTWETFQVVPQHEDDGVSTFGGVALRSFHGSYLCIDPSSKQVQVSDQPVPWDGGDIMSLVCNKADSRRLFVKIMRKYQTMDFVNNQMAKYGSLQHAQMSVYEACKCVM</sequence>
<comment type="caution">
    <text evidence="1">The sequence shown here is derived from an EMBL/GenBank/DDBJ whole genome shotgun (WGS) entry which is preliminary data.</text>
</comment>
<dbReference type="AlphaFoldDB" id="A0AAV1USM6"/>
<reference evidence="1" key="1">
    <citation type="submission" date="2024-01" db="EMBL/GenBank/DDBJ databases">
        <authorList>
            <person name="Webb A."/>
        </authorList>
    </citation>
    <scope>NUCLEOTIDE SEQUENCE</scope>
    <source>
        <strain evidence="1">Pm1</strain>
    </source>
</reference>
<dbReference type="Gene3D" id="2.80.10.50">
    <property type="match status" value="1"/>
</dbReference>
<dbReference type="InterPro" id="IPR008999">
    <property type="entry name" value="Actin-crosslinking"/>
</dbReference>
<dbReference type="CDD" id="cd00257">
    <property type="entry name" value="beta-trefoil_FSCN-like"/>
    <property type="match status" value="1"/>
</dbReference>
<dbReference type="Proteomes" id="UP001162060">
    <property type="component" value="Unassembled WGS sequence"/>
</dbReference>
<protein>
    <submittedName>
        <fullName evidence="1">Uncharacterized protein</fullName>
    </submittedName>
</protein>
<organism evidence="1 2">
    <name type="scientific">Peronospora matthiolae</name>
    <dbReference type="NCBI Taxonomy" id="2874970"/>
    <lineage>
        <taxon>Eukaryota</taxon>
        <taxon>Sar</taxon>
        <taxon>Stramenopiles</taxon>
        <taxon>Oomycota</taxon>
        <taxon>Peronosporomycetes</taxon>
        <taxon>Peronosporales</taxon>
        <taxon>Peronosporaceae</taxon>
        <taxon>Peronospora</taxon>
    </lineage>
</organism>
<dbReference type="SUPFAM" id="SSF50405">
    <property type="entry name" value="Actin-crosslinking proteins"/>
    <property type="match status" value="1"/>
</dbReference>
<gene>
    <name evidence="1" type="ORF">PM001_LOCUS22182</name>
</gene>
<proteinExistence type="predicted"/>
<name>A0AAV1USM6_9STRA</name>
<evidence type="ECO:0000313" key="1">
    <source>
        <dbReference type="EMBL" id="CAK7937032.1"/>
    </source>
</evidence>
<accession>A0AAV1USM6</accession>